<evidence type="ECO:0000313" key="2">
    <source>
        <dbReference type="EMBL" id="JAG17589.1"/>
    </source>
</evidence>
<dbReference type="AlphaFoldDB" id="A0A0A9XC84"/>
<protein>
    <submittedName>
        <fullName evidence="2">Cuticle protein LPCP-23</fullName>
    </submittedName>
</protein>
<evidence type="ECO:0000256" key="1">
    <source>
        <dbReference type="SAM" id="SignalP"/>
    </source>
</evidence>
<proteinExistence type="predicted"/>
<organism evidence="2">
    <name type="scientific">Lygus hesperus</name>
    <name type="common">Western plant bug</name>
    <dbReference type="NCBI Taxonomy" id="30085"/>
    <lineage>
        <taxon>Eukaryota</taxon>
        <taxon>Metazoa</taxon>
        <taxon>Ecdysozoa</taxon>
        <taxon>Arthropoda</taxon>
        <taxon>Hexapoda</taxon>
        <taxon>Insecta</taxon>
        <taxon>Pterygota</taxon>
        <taxon>Neoptera</taxon>
        <taxon>Paraneoptera</taxon>
        <taxon>Hemiptera</taxon>
        <taxon>Heteroptera</taxon>
        <taxon>Panheteroptera</taxon>
        <taxon>Cimicomorpha</taxon>
        <taxon>Miridae</taxon>
        <taxon>Mirini</taxon>
        <taxon>Lygus</taxon>
    </lineage>
</organism>
<feature type="chain" id="PRO_5002052800" evidence="1">
    <location>
        <begin position="32"/>
        <end position="129"/>
    </location>
</feature>
<feature type="non-terminal residue" evidence="2">
    <location>
        <position position="1"/>
    </location>
</feature>
<keyword evidence="1" id="KW-0732">Signal</keyword>
<name>A0A0A9XC84_LYGHE</name>
<sequence length="129" mass="13609">YFQRLTTSNQQQPNNMKSFVCFAVLLAVAAAAPANESPKTKRGIYGASLYSSPLAYHAPLALSHAPLLSAPLISKTIIPSASLYSHAPLISHAPLLSAPLISKTIIPSAPLLSAPYISHAPLSLGHSLW</sequence>
<feature type="signal peptide" evidence="1">
    <location>
        <begin position="1"/>
        <end position="31"/>
    </location>
</feature>
<reference evidence="2" key="1">
    <citation type="journal article" date="2014" name="PLoS ONE">
        <title>Transcriptome-Based Identification of ABC Transporters in the Western Tarnished Plant Bug Lygus hesperus.</title>
        <authorList>
            <person name="Hull J.J."/>
            <person name="Chaney K."/>
            <person name="Geib S.M."/>
            <person name="Fabrick J.A."/>
            <person name="Brent C.S."/>
            <person name="Walsh D."/>
            <person name="Lavine L.C."/>
        </authorList>
    </citation>
    <scope>NUCLEOTIDE SEQUENCE</scope>
</reference>
<dbReference type="EMBL" id="GBHO01026015">
    <property type="protein sequence ID" value="JAG17589.1"/>
    <property type="molecule type" value="Transcribed_RNA"/>
</dbReference>
<accession>A0A0A9XC84</accession>
<reference evidence="2" key="2">
    <citation type="submission" date="2014-07" db="EMBL/GenBank/DDBJ databases">
        <authorList>
            <person name="Hull J."/>
        </authorList>
    </citation>
    <scope>NUCLEOTIDE SEQUENCE</scope>
</reference>
<gene>
    <name evidence="2" type="primary">LPCP-23</name>
    <name evidence="2" type="ORF">CM83_98654</name>
</gene>